<name>A0ABP8WCW1_9MICO</name>
<evidence type="ECO:0000256" key="2">
    <source>
        <dbReference type="SAM" id="Phobius"/>
    </source>
</evidence>
<evidence type="ECO:0000256" key="1">
    <source>
        <dbReference type="SAM" id="MobiDB-lite"/>
    </source>
</evidence>
<gene>
    <name evidence="3" type="ORF">GCM10025780_34370</name>
</gene>
<organism evidence="3 4">
    <name type="scientific">Frondihabitans cladoniiphilus</name>
    <dbReference type="NCBI Taxonomy" id="715785"/>
    <lineage>
        <taxon>Bacteria</taxon>
        <taxon>Bacillati</taxon>
        <taxon>Actinomycetota</taxon>
        <taxon>Actinomycetes</taxon>
        <taxon>Micrococcales</taxon>
        <taxon>Microbacteriaceae</taxon>
        <taxon>Frondihabitans</taxon>
    </lineage>
</organism>
<keyword evidence="4" id="KW-1185">Reference proteome</keyword>
<evidence type="ECO:0000313" key="4">
    <source>
        <dbReference type="Proteomes" id="UP001501295"/>
    </source>
</evidence>
<keyword evidence="2" id="KW-0812">Transmembrane</keyword>
<comment type="caution">
    <text evidence="3">The sequence shown here is derived from an EMBL/GenBank/DDBJ whole genome shotgun (WGS) entry which is preliminary data.</text>
</comment>
<feature type="transmembrane region" description="Helical" evidence="2">
    <location>
        <begin position="28"/>
        <end position="48"/>
    </location>
</feature>
<proteinExistence type="predicted"/>
<evidence type="ECO:0000313" key="3">
    <source>
        <dbReference type="EMBL" id="GAA4685147.1"/>
    </source>
</evidence>
<reference evidence="4" key="1">
    <citation type="journal article" date="2019" name="Int. J. Syst. Evol. Microbiol.">
        <title>The Global Catalogue of Microorganisms (GCM) 10K type strain sequencing project: providing services to taxonomists for standard genome sequencing and annotation.</title>
        <authorList>
            <consortium name="The Broad Institute Genomics Platform"/>
            <consortium name="The Broad Institute Genome Sequencing Center for Infectious Disease"/>
            <person name="Wu L."/>
            <person name="Ma J."/>
        </authorList>
    </citation>
    <scope>NUCLEOTIDE SEQUENCE [LARGE SCALE GENOMIC DNA]</scope>
    <source>
        <strain evidence="4">JCM 18956</strain>
    </source>
</reference>
<keyword evidence="2" id="KW-0472">Membrane</keyword>
<sequence length="90" mass="9017">MGCGFSAIQLAFKLLHEGPLSETLTEPYYATGSGLVLLAGLGAVGVSFERHASSRRAASRRDDAAGSRAASASGAPPRPPDGVAGDDASS</sequence>
<dbReference type="Proteomes" id="UP001501295">
    <property type="component" value="Unassembled WGS sequence"/>
</dbReference>
<protein>
    <submittedName>
        <fullName evidence="3">Uncharacterized protein</fullName>
    </submittedName>
</protein>
<accession>A0ABP8WCW1</accession>
<keyword evidence="2" id="KW-1133">Transmembrane helix</keyword>
<dbReference type="RefSeq" id="WP_345377158.1">
    <property type="nucleotide sequence ID" value="NZ_BAABLM010000010.1"/>
</dbReference>
<feature type="compositionally biased region" description="Low complexity" evidence="1">
    <location>
        <begin position="66"/>
        <end position="75"/>
    </location>
</feature>
<feature type="region of interest" description="Disordered" evidence="1">
    <location>
        <begin position="52"/>
        <end position="90"/>
    </location>
</feature>
<dbReference type="EMBL" id="BAABLM010000010">
    <property type="protein sequence ID" value="GAA4685147.1"/>
    <property type="molecule type" value="Genomic_DNA"/>
</dbReference>